<dbReference type="Pfam" id="PF12698">
    <property type="entry name" value="ABC2_membrane_3"/>
    <property type="match status" value="1"/>
</dbReference>
<reference evidence="7 8" key="1">
    <citation type="submission" date="2018-12" db="EMBL/GenBank/DDBJ databases">
        <title>Bacillus ochoae sp. nov., Paenibacillus whitsoniae sp. nov., Paenibacillus spiritus sp. nov. Isolated from the Mars Exploration Rover during spacecraft assembly.</title>
        <authorList>
            <person name="Seuylemezian A."/>
            <person name="Vaishampayan P."/>
        </authorList>
    </citation>
    <scope>NUCLEOTIDE SEQUENCE [LARGE SCALE GENOMIC DNA]</scope>
    <source>
        <strain evidence="7 8">MER 54</strain>
    </source>
</reference>
<comment type="similarity">
    <text evidence="5">Belongs to the ABC-2 integral membrane protein family.</text>
</comment>
<dbReference type="AlphaFoldDB" id="A0A3S0CV09"/>
<evidence type="ECO:0000313" key="8">
    <source>
        <dbReference type="Proteomes" id="UP000276128"/>
    </source>
</evidence>
<evidence type="ECO:0000256" key="2">
    <source>
        <dbReference type="ARBA" id="ARBA00022692"/>
    </source>
</evidence>
<dbReference type="Gene3D" id="3.40.1710.10">
    <property type="entry name" value="abc type-2 transporter like domain"/>
    <property type="match status" value="1"/>
</dbReference>
<dbReference type="OrthoDB" id="9788252at2"/>
<comment type="caution">
    <text evidence="7">The sequence shown here is derived from an EMBL/GenBank/DDBJ whole genome shotgun (WGS) entry which is preliminary data.</text>
</comment>
<dbReference type="EMBL" id="RXHU01000034">
    <property type="protein sequence ID" value="RTE09381.1"/>
    <property type="molecule type" value="Genomic_DNA"/>
</dbReference>
<evidence type="ECO:0000256" key="5">
    <source>
        <dbReference type="RuleBase" id="RU361157"/>
    </source>
</evidence>
<dbReference type="RefSeq" id="WP_126141744.1">
    <property type="nucleotide sequence ID" value="NZ_RXHU01000034.1"/>
</dbReference>
<comment type="subcellular location">
    <subcellularLocation>
        <location evidence="5">Cell membrane</location>
        <topology evidence="5">Multi-pass membrane protein</topology>
    </subcellularLocation>
    <subcellularLocation>
        <location evidence="1">Membrane</location>
        <topology evidence="1">Multi-pass membrane protein</topology>
    </subcellularLocation>
</comment>
<feature type="transmembrane region" description="Helical" evidence="5">
    <location>
        <begin position="252"/>
        <end position="276"/>
    </location>
</feature>
<name>A0A3S0CV09_9BACL</name>
<gene>
    <name evidence="7" type="ORF">EJQ19_13490</name>
</gene>
<dbReference type="InterPro" id="IPR052902">
    <property type="entry name" value="ABC-2_transporter"/>
</dbReference>
<feature type="transmembrane region" description="Helical" evidence="5">
    <location>
        <begin position="21"/>
        <end position="41"/>
    </location>
</feature>
<evidence type="ECO:0000313" key="7">
    <source>
        <dbReference type="EMBL" id="RTE09381.1"/>
    </source>
</evidence>
<keyword evidence="5" id="KW-1003">Cell membrane</keyword>
<keyword evidence="8" id="KW-1185">Reference proteome</keyword>
<feature type="transmembrane region" description="Helical" evidence="5">
    <location>
        <begin position="219"/>
        <end position="246"/>
    </location>
</feature>
<dbReference type="InterPro" id="IPR013525">
    <property type="entry name" value="ABC2_TM"/>
</dbReference>
<dbReference type="InterPro" id="IPR047817">
    <property type="entry name" value="ABC2_TM_bact-type"/>
</dbReference>
<proteinExistence type="inferred from homology"/>
<dbReference type="InterPro" id="IPR000412">
    <property type="entry name" value="ABC_2_transport"/>
</dbReference>
<keyword evidence="2 5" id="KW-0812">Transmembrane</keyword>
<feature type="transmembrane region" description="Helical" evidence="5">
    <location>
        <begin position="342"/>
        <end position="364"/>
    </location>
</feature>
<accession>A0A3S0CV09</accession>
<dbReference type="PROSITE" id="PS51012">
    <property type="entry name" value="ABC_TM2"/>
    <property type="match status" value="1"/>
</dbReference>
<organism evidence="7 8">
    <name type="scientific">Paenibacillus whitsoniae</name>
    <dbReference type="NCBI Taxonomy" id="2496558"/>
    <lineage>
        <taxon>Bacteria</taxon>
        <taxon>Bacillati</taxon>
        <taxon>Bacillota</taxon>
        <taxon>Bacilli</taxon>
        <taxon>Bacillales</taxon>
        <taxon>Paenibacillaceae</taxon>
        <taxon>Paenibacillus</taxon>
    </lineage>
</organism>
<protein>
    <recommendedName>
        <fullName evidence="5">Transport permease protein</fullName>
    </recommendedName>
</protein>
<dbReference type="GO" id="GO:0043190">
    <property type="term" value="C:ATP-binding cassette (ABC) transporter complex"/>
    <property type="evidence" value="ECO:0007669"/>
    <property type="project" value="InterPro"/>
</dbReference>
<feature type="transmembrane region" description="Helical" evidence="5">
    <location>
        <begin position="288"/>
        <end position="306"/>
    </location>
</feature>
<evidence type="ECO:0000256" key="4">
    <source>
        <dbReference type="ARBA" id="ARBA00023136"/>
    </source>
</evidence>
<feature type="transmembrane region" description="Helical" evidence="5">
    <location>
        <begin position="175"/>
        <end position="198"/>
    </location>
</feature>
<feature type="domain" description="ABC transmembrane type-2" evidence="6">
    <location>
        <begin position="137"/>
        <end position="367"/>
    </location>
</feature>
<evidence type="ECO:0000256" key="1">
    <source>
        <dbReference type="ARBA" id="ARBA00004141"/>
    </source>
</evidence>
<evidence type="ECO:0000259" key="6">
    <source>
        <dbReference type="PROSITE" id="PS51012"/>
    </source>
</evidence>
<dbReference type="PRINTS" id="PR00164">
    <property type="entry name" value="ABC2TRNSPORT"/>
</dbReference>
<dbReference type="PANTHER" id="PTHR43027">
    <property type="entry name" value="DOXORUBICIN RESISTANCE ABC TRANSPORTER PERMEASE PROTEIN DRRC-RELATED"/>
    <property type="match status" value="1"/>
</dbReference>
<keyword evidence="5" id="KW-0813">Transport</keyword>
<sequence length="367" mass="39925">MKAYLQLTLSQLRFFVRNRQVLFFTLFMPLFFMIMLGSFLGKGTDVDLSGSLIDQDNSSASAVMVEALLGNSALKLKKTGDLDSSLEELKHGDQKLVVVIPKNYGTAVEQKGADSSKAHLLQVYFDQTNQMSSSIGVQVVGQVADGVSKKLTNYVPIVGIEPVGVQSLDLRYIDFLVPGILAMMIMSNNLNGVAGQIASWRERGVLRRMQSTPLTASTFIAAQITARLILSVIQSLIVLLVGALIFGTQMNGAWWLIFLIIVMGTLTFMSLGFIIAGVAKTPESAGPIAGILSFPLMFLGGVFFPVSSMPEFLQPIVKSIPITQLSTALRQVMNVGAGIGELWPQLGMLAIWLVVCFVISTFTFKWE</sequence>
<keyword evidence="3 5" id="KW-1133">Transmembrane helix</keyword>
<evidence type="ECO:0000256" key="3">
    <source>
        <dbReference type="ARBA" id="ARBA00022989"/>
    </source>
</evidence>
<dbReference type="Proteomes" id="UP000276128">
    <property type="component" value="Unassembled WGS sequence"/>
</dbReference>
<dbReference type="GO" id="GO:0140359">
    <property type="term" value="F:ABC-type transporter activity"/>
    <property type="evidence" value="ECO:0007669"/>
    <property type="project" value="InterPro"/>
</dbReference>
<keyword evidence="4 5" id="KW-0472">Membrane</keyword>
<dbReference type="PANTHER" id="PTHR43027:SF2">
    <property type="entry name" value="TRANSPORT PERMEASE PROTEIN"/>
    <property type="match status" value="1"/>
</dbReference>